<sequence length="250" mass="29275">MNLIKVIPIYRNKFQEPILFFSSKKFSVGSIVLTLYGKKNKPSLIVEINSLEEKKFFLRSNKIKIQKIDSDFELSLLKNEIIEFIFKILPRTNYKINEIFQKVIPLKIIQEINKIDEKTNPLIDRVALNKKLTANFIGNELIKAKKPVQEDLVGDVGIKKISSFLSQTKKTKSSLHSEKHYLADEIRNYFGETAEKGKGSFGFYIGFFKRIPTQSIYQYWSEAKQSKHPRLKQQKIFWWKIGQHLKDAKK</sequence>
<proteinExistence type="predicted"/>
<dbReference type="Proteomes" id="UP000179003">
    <property type="component" value="Unassembled WGS sequence"/>
</dbReference>
<organism evidence="1 2">
    <name type="scientific">Candidatus Campbellbacteria bacterium RIFOXYC2_FULL_35_25</name>
    <dbReference type="NCBI Taxonomy" id="1797582"/>
    <lineage>
        <taxon>Bacteria</taxon>
        <taxon>Candidatus Campbelliibacteriota</taxon>
    </lineage>
</organism>
<dbReference type="STRING" id="1797582.A2442_01755"/>
<dbReference type="AlphaFoldDB" id="A0A1F5EKA2"/>
<evidence type="ECO:0000313" key="1">
    <source>
        <dbReference type="EMBL" id="OGD67760.1"/>
    </source>
</evidence>
<gene>
    <name evidence="1" type="ORF">A2442_01755</name>
</gene>
<evidence type="ECO:0000313" key="2">
    <source>
        <dbReference type="Proteomes" id="UP000179003"/>
    </source>
</evidence>
<comment type="caution">
    <text evidence="1">The sequence shown here is derived from an EMBL/GenBank/DDBJ whole genome shotgun (WGS) entry which is preliminary data.</text>
</comment>
<reference evidence="1 2" key="1">
    <citation type="journal article" date="2016" name="Nat. Commun.">
        <title>Thousands of microbial genomes shed light on interconnected biogeochemical processes in an aquifer system.</title>
        <authorList>
            <person name="Anantharaman K."/>
            <person name="Brown C.T."/>
            <person name="Hug L.A."/>
            <person name="Sharon I."/>
            <person name="Castelle C.J."/>
            <person name="Probst A.J."/>
            <person name="Thomas B.C."/>
            <person name="Singh A."/>
            <person name="Wilkins M.J."/>
            <person name="Karaoz U."/>
            <person name="Brodie E.L."/>
            <person name="Williams K.H."/>
            <person name="Hubbard S.S."/>
            <person name="Banfield J.F."/>
        </authorList>
    </citation>
    <scope>NUCLEOTIDE SEQUENCE [LARGE SCALE GENOMIC DNA]</scope>
</reference>
<protein>
    <submittedName>
        <fullName evidence="1">Uncharacterized protein</fullName>
    </submittedName>
</protein>
<accession>A0A1F5EKA2</accession>
<dbReference type="EMBL" id="MFAE01000001">
    <property type="protein sequence ID" value="OGD67760.1"/>
    <property type="molecule type" value="Genomic_DNA"/>
</dbReference>
<name>A0A1F5EKA2_9BACT</name>